<evidence type="ECO:0000256" key="1">
    <source>
        <dbReference type="SAM" id="MobiDB-lite"/>
    </source>
</evidence>
<dbReference type="STRING" id="137246.A0A401RN50"/>
<dbReference type="GO" id="GO:0005509">
    <property type="term" value="F:calcium ion binding"/>
    <property type="evidence" value="ECO:0007669"/>
    <property type="project" value="InterPro"/>
</dbReference>
<dbReference type="InterPro" id="IPR011992">
    <property type="entry name" value="EF-hand-dom_pair"/>
</dbReference>
<evidence type="ECO:0000313" key="4">
    <source>
        <dbReference type="Proteomes" id="UP000287033"/>
    </source>
</evidence>
<sequence length="114" mass="13009">MEEQTEPTPSVPKGVTPRQGRRTARRRRGLQNPQDSPQLGQEASWSSGERFIVEKVHEFFQECGGAERGFITRDDMKKLQDKFAFSPEELEMVFNKLDVNQSGQLTPEKLTKGL</sequence>
<dbReference type="OMA" id="KILPEVW"/>
<dbReference type="AlphaFoldDB" id="A0A401RN50"/>
<dbReference type="InterPro" id="IPR002048">
    <property type="entry name" value="EF_hand_dom"/>
</dbReference>
<dbReference type="SUPFAM" id="SSF47473">
    <property type="entry name" value="EF-hand"/>
    <property type="match status" value="1"/>
</dbReference>
<dbReference type="OrthoDB" id="9837699at2759"/>
<reference evidence="3 4" key="1">
    <citation type="journal article" date="2018" name="Nat. Ecol. Evol.">
        <title>Shark genomes provide insights into elasmobranch evolution and the origin of vertebrates.</title>
        <authorList>
            <person name="Hara Y"/>
            <person name="Yamaguchi K"/>
            <person name="Onimaru K"/>
            <person name="Kadota M"/>
            <person name="Koyanagi M"/>
            <person name="Keeley SD"/>
            <person name="Tatsumi K"/>
            <person name="Tanaka K"/>
            <person name="Motone F"/>
            <person name="Kageyama Y"/>
            <person name="Nozu R"/>
            <person name="Adachi N"/>
            <person name="Nishimura O"/>
            <person name="Nakagawa R"/>
            <person name="Tanegashima C"/>
            <person name="Kiyatake I"/>
            <person name="Matsumoto R"/>
            <person name="Murakumo K"/>
            <person name="Nishida K"/>
            <person name="Terakita A"/>
            <person name="Kuratani S"/>
            <person name="Sato K"/>
            <person name="Hyodo S Kuraku.S."/>
        </authorList>
    </citation>
    <scope>NUCLEOTIDE SEQUENCE [LARGE SCALE GENOMIC DNA]</scope>
</reference>
<dbReference type="EMBL" id="BEZZ01004959">
    <property type="protein sequence ID" value="GCC19526.1"/>
    <property type="molecule type" value="Genomic_DNA"/>
</dbReference>
<dbReference type="Proteomes" id="UP000287033">
    <property type="component" value="Unassembled WGS sequence"/>
</dbReference>
<organism evidence="3 4">
    <name type="scientific">Chiloscyllium punctatum</name>
    <name type="common">Brownbanded bambooshark</name>
    <name type="synonym">Hemiscyllium punctatum</name>
    <dbReference type="NCBI Taxonomy" id="137246"/>
    <lineage>
        <taxon>Eukaryota</taxon>
        <taxon>Metazoa</taxon>
        <taxon>Chordata</taxon>
        <taxon>Craniata</taxon>
        <taxon>Vertebrata</taxon>
        <taxon>Chondrichthyes</taxon>
        <taxon>Elasmobranchii</taxon>
        <taxon>Galeomorphii</taxon>
        <taxon>Galeoidea</taxon>
        <taxon>Orectolobiformes</taxon>
        <taxon>Hemiscylliidae</taxon>
        <taxon>Chiloscyllium</taxon>
    </lineage>
</organism>
<dbReference type="PROSITE" id="PS50222">
    <property type="entry name" value="EF_HAND_2"/>
    <property type="match status" value="1"/>
</dbReference>
<dbReference type="Gene3D" id="1.10.238.10">
    <property type="entry name" value="EF-hand"/>
    <property type="match status" value="1"/>
</dbReference>
<evidence type="ECO:0000259" key="2">
    <source>
        <dbReference type="PROSITE" id="PS50222"/>
    </source>
</evidence>
<proteinExistence type="predicted"/>
<evidence type="ECO:0000313" key="3">
    <source>
        <dbReference type="EMBL" id="GCC19526.1"/>
    </source>
</evidence>
<name>A0A401RN50_CHIPU</name>
<feature type="compositionally biased region" description="Basic residues" evidence="1">
    <location>
        <begin position="19"/>
        <end position="29"/>
    </location>
</feature>
<accession>A0A401RN50</accession>
<protein>
    <recommendedName>
        <fullName evidence="2">EF-hand domain-containing protein</fullName>
    </recommendedName>
</protein>
<feature type="non-terminal residue" evidence="3">
    <location>
        <position position="114"/>
    </location>
</feature>
<feature type="region of interest" description="Disordered" evidence="1">
    <location>
        <begin position="1"/>
        <end position="46"/>
    </location>
</feature>
<comment type="caution">
    <text evidence="3">The sequence shown here is derived from an EMBL/GenBank/DDBJ whole genome shotgun (WGS) entry which is preliminary data.</text>
</comment>
<keyword evidence="4" id="KW-1185">Reference proteome</keyword>
<gene>
    <name evidence="3" type="ORF">chiPu_0021835</name>
</gene>
<feature type="domain" description="EF-hand" evidence="2">
    <location>
        <begin position="85"/>
        <end position="114"/>
    </location>
</feature>
<feature type="compositionally biased region" description="Polar residues" evidence="1">
    <location>
        <begin position="31"/>
        <end position="46"/>
    </location>
</feature>